<feature type="region of interest" description="Disordered" evidence="1">
    <location>
        <begin position="175"/>
        <end position="194"/>
    </location>
</feature>
<evidence type="ECO:0000313" key="3">
    <source>
        <dbReference type="Proteomes" id="UP000826661"/>
    </source>
</evidence>
<dbReference type="PANTHER" id="PTHR15992">
    <property type="entry name" value="HOLLIDAY JUNCTION RECOGNITION PROTEIN"/>
    <property type="match status" value="1"/>
</dbReference>
<feature type="region of interest" description="Disordered" evidence="1">
    <location>
        <begin position="204"/>
        <end position="234"/>
    </location>
</feature>
<dbReference type="Pfam" id="PF10384">
    <property type="entry name" value="Scm3"/>
    <property type="match status" value="1"/>
</dbReference>
<dbReference type="InterPro" id="IPR018465">
    <property type="entry name" value="Scm3/HJURP"/>
</dbReference>
<organism evidence="2 3">
    <name type="scientific">Trichoderma simmonsii</name>
    <dbReference type="NCBI Taxonomy" id="1491479"/>
    <lineage>
        <taxon>Eukaryota</taxon>
        <taxon>Fungi</taxon>
        <taxon>Dikarya</taxon>
        <taxon>Ascomycota</taxon>
        <taxon>Pezizomycotina</taxon>
        <taxon>Sordariomycetes</taxon>
        <taxon>Hypocreomycetidae</taxon>
        <taxon>Hypocreales</taxon>
        <taxon>Hypocreaceae</taxon>
        <taxon>Trichoderma</taxon>
    </lineage>
</organism>
<feature type="compositionally biased region" description="Polar residues" evidence="1">
    <location>
        <begin position="344"/>
        <end position="356"/>
    </location>
</feature>
<dbReference type="AlphaFoldDB" id="A0A8G0L7L1"/>
<feature type="compositionally biased region" description="Basic and acidic residues" evidence="1">
    <location>
        <begin position="452"/>
        <end position="461"/>
    </location>
</feature>
<feature type="region of interest" description="Disordered" evidence="1">
    <location>
        <begin position="778"/>
        <end position="948"/>
    </location>
</feature>
<evidence type="ECO:0008006" key="4">
    <source>
        <dbReference type="Google" id="ProtNLM"/>
    </source>
</evidence>
<name>A0A8G0L7L1_9HYPO</name>
<dbReference type="GO" id="GO:0042393">
    <property type="term" value="F:histone binding"/>
    <property type="evidence" value="ECO:0007669"/>
    <property type="project" value="InterPro"/>
</dbReference>
<feature type="compositionally biased region" description="Basic and acidic residues" evidence="1">
    <location>
        <begin position="400"/>
        <end position="409"/>
    </location>
</feature>
<dbReference type="EMBL" id="CP075865">
    <property type="protein sequence ID" value="QYS97222.1"/>
    <property type="molecule type" value="Genomic_DNA"/>
</dbReference>
<dbReference type="Gene3D" id="1.10.20.10">
    <property type="entry name" value="Histone, subunit A"/>
    <property type="match status" value="1"/>
</dbReference>
<evidence type="ECO:0000313" key="2">
    <source>
        <dbReference type="EMBL" id="QYS97222.1"/>
    </source>
</evidence>
<dbReference type="GO" id="GO:0005634">
    <property type="term" value="C:nucleus"/>
    <property type="evidence" value="ECO:0007669"/>
    <property type="project" value="InterPro"/>
</dbReference>
<sequence length="1043" mass="115128">MRYSIFVQRPSRCSRNHLLSKLRVPHFRPSSTPQVRSPGGWQSAAPKTGAVAISFLYQLAILFFSLCISYRSPQFGFTLAMEPPAKRRRMSQWLLDKDNADEDDELASQPFEVEAKRDPDYKLSVERAYADQRFQITMAHIFEKYGRDFEGIGDEIDLVTGEIVVNNGHVRNMRDEGDVGDGLAGDLADGEDDEDEGILLEDLFDDEEEDGDEVRGQEKSQGGFGAKSQNIIDMDDDEEDRIIQGREASRDSHSTALVLGSSSRNTLDVSKAVARSSLYAAQGFASSTELPFASSPFSFDRSPFVMEPWGFPGQFADPLWDQPELFAVHQPQKQQLPIKPSRYNFPSQSGESSIWAPNSKFRDNEDEPLQSAFTNTFGKHLLTRRKKIIRHPLLLPPTKPVDDESRRAEEEEEEDEDVILTGKRYKEKQTTDDTSAEPARQSNNLQQPKSLARKEAEERGGEGTSSDSGYKSVGSARRSRKRKQRSGEDLTRNEASATPSESLKRASNPQPNKLSHKIKEPDQKASLIELPDETDGRRRSGRTRKQVEFLNKISWAEALAERSAEKHDLYHEHGEAEGPESAPEYEEHRTLSEPETGCIPDSADEEEEEGEGGEGEDGDSNPQIDLSIPHESEARQPEIANQSRAQVPAGFLRKPVDSGCLLSDDEAPTLLSKPRKYVPRRISTSTLPLREIHDVEANSRAEASSSDVGKEGLSGYSLKKRMSTKNAIINSSPTAHKGSIKQLDIPSEESSGVAPLSSSPTRFLSRVTLDVSLDDMPQPLEASAKKARNQSAVIPNSSSSASEDPKAIASTQKRRRSKQPVKHIAAVTVIDDSSYETFDDLSRTESSPLAKASLRVDPALPSPRRTISPPEVINQALAQSPSKGPSNSPSKSPSKGTSNAPSKSPSKSPSKRDPQVTSTTEVDRPLPSLSNPPQTPRRHRSLKVPSSRHSILSLLSDDEDEGIDELGRNLTAIPKLLSSATQTTARKVWKSSSRTREVYHTPVKKRPSEPVSPGSIIKTPGGTLRACGLDGYRCGRDFCFTCL</sequence>
<feature type="compositionally biased region" description="Low complexity" evidence="1">
    <location>
        <begin position="880"/>
        <end position="908"/>
    </location>
</feature>
<evidence type="ECO:0000256" key="1">
    <source>
        <dbReference type="SAM" id="MobiDB-lite"/>
    </source>
</evidence>
<feature type="compositionally biased region" description="Basic residues" evidence="1">
    <location>
        <begin position="812"/>
        <end position="821"/>
    </location>
</feature>
<protein>
    <recommendedName>
        <fullName evidence="4">Centromere protein Scm3</fullName>
    </recommendedName>
</protein>
<feature type="compositionally biased region" description="Basic and acidic residues" evidence="1">
    <location>
        <begin position="559"/>
        <end position="576"/>
    </location>
</feature>
<dbReference type="PANTHER" id="PTHR15992:SF5">
    <property type="entry name" value="HOLLIDAY JUNCTION RECOGNITION PROTEIN"/>
    <property type="match status" value="1"/>
</dbReference>
<feature type="compositionally biased region" description="Acidic residues" evidence="1">
    <location>
        <begin position="602"/>
        <end position="619"/>
    </location>
</feature>
<feature type="region of interest" description="Disordered" evidence="1">
    <location>
        <begin position="729"/>
        <end position="761"/>
    </location>
</feature>
<dbReference type="GO" id="GO:0046982">
    <property type="term" value="F:protein heterodimerization activity"/>
    <property type="evidence" value="ECO:0007669"/>
    <property type="project" value="InterPro"/>
</dbReference>
<reference evidence="2 3" key="1">
    <citation type="journal article" date="2021" name="BMC Genomics">
        <title>Telomere-to-telomere genome assembly of asparaginase-producing Trichoderma simmonsii.</title>
        <authorList>
            <person name="Chung D."/>
            <person name="Kwon Y.M."/>
            <person name="Yang Y."/>
        </authorList>
    </citation>
    <scope>NUCLEOTIDE SEQUENCE [LARGE SCALE GENOMIC DNA]</scope>
    <source>
        <strain evidence="2 3">GH-Sj1</strain>
    </source>
</reference>
<feature type="region of interest" description="Disordered" evidence="1">
    <location>
        <begin position="343"/>
        <end position="363"/>
    </location>
</feature>
<feature type="region of interest" description="Disordered" evidence="1">
    <location>
        <begin position="393"/>
        <end position="666"/>
    </location>
</feature>
<proteinExistence type="predicted"/>
<gene>
    <name evidence="2" type="ORF">H0G86_004452</name>
</gene>
<dbReference type="Proteomes" id="UP000826661">
    <property type="component" value="Chromosome II"/>
</dbReference>
<dbReference type="InterPro" id="IPR009072">
    <property type="entry name" value="Histone-fold"/>
</dbReference>
<keyword evidence="3" id="KW-1185">Reference proteome</keyword>
<feature type="compositionally biased region" description="Polar residues" evidence="1">
    <location>
        <begin position="440"/>
        <end position="449"/>
    </location>
</feature>
<accession>A0A8G0L7L1</accession>
<feature type="compositionally biased region" description="Polar residues" evidence="1">
    <location>
        <begin position="493"/>
        <end position="513"/>
    </location>
</feature>